<name>I7MD22_TETTS</name>
<dbReference type="HOGENOM" id="CLU_1024813_0_0_1"/>
<feature type="compositionally biased region" description="Basic and acidic residues" evidence="2">
    <location>
        <begin position="12"/>
        <end position="32"/>
    </location>
</feature>
<gene>
    <name evidence="3" type="ORF">TTHERM_00471290</name>
</gene>
<feature type="compositionally biased region" description="Low complexity" evidence="2">
    <location>
        <begin position="1"/>
        <end position="11"/>
    </location>
</feature>
<evidence type="ECO:0000313" key="3">
    <source>
        <dbReference type="EMBL" id="EAR85353.1"/>
    </source>
</evidence>
<dbReference type="InParanoid" id="I7MD22"/>
<evidence type="ECO:0000313" key="4">
    <source>
        <dbReference type="Proteomes" id="UP000009168"/>
    </source>
</evidence>
<keyword evidence="4" id="KW-1185">Reference proteome</keyword>
<proteinExistence type="predicted"/>
<sequence>MGQSESSQSQQQKEKITKIESDSEVKEQKNKSEVQSTPTPQENSSFKTQNQIIEQLSNSRLQLKQQREQEIKKVSESKEKDAVSKILKIMEQNQEQLVEILDERVQLINQNLEDKLLVLENKMDEISDKLREFENAFQDEFKSQNFKEEIDLLRNEVKQMVAISEKYIKDETKIQEIQNLSVLNKSIHKENKPSKKELNPLYNKLSMMRERSKIQKHMSDSQILKDFDENMGYLQENHYQYQNDYTTMNISSLFNQNNGIYSEQYKFNSKIE</sequence>
<dbReference type="KEGG" id="tet:TTHERM_00471290"/>
<feature type="compositionally biased region" description="Polar residues" evidence="2">
    <location>
        <begin position="33"/>
        <end position="51"/>
    </location>
</feature>
<dbReference type="RefSeq" id="XP_001033016.1">
    <property type="nucleotide sequence ID" value="XM_001033016.1"/>
</dbReference>
<protein>
    <submittedName>
        <fullName evidence="3">Uncharacterized protein</fullName>
    </submittedName>
</protein>
<keyword evidence="1" id="KW-0175">Coiled coil</keyword>
<evidence type="ECO:0000256" key="2">
    <source>
        <dbReference type="SAM" id="MobiDB-lite"/>
    </source>
</evidence>
<dbReference type="EMBL" id="GG662622">
    <property type="protein sequence ID" value="EAR85353.1"/>
    <property type="molecule type" value="Genomic_DNA"/>
</dbReference>
<reference evidence="4" key="1">
    <citation type="journal article" date="2006" name="PLoS Biol.">
        <title>Macronuclear genome sequence of the ciliate Tetrahymena thermophila, a model eukaryote.</title>
        <authorList>
            <person name="Eisen J.A."/>
            <person name="Coyne R.S."/>
            <person name="Wu M."/>
            <person name="Wu D."/>
            <person name="Thiagarajan M."/>
            <person name="Wortman J.R."/>
            <person name="Badger J.H."/>
            <person name="Ren Q."/>
            <person name="Amedeo P."/>
            <person name="Jones K.M."/>
            <person name="Tallon L.J."/>
            <person name="Delcher A.L."/>
            <person name="Salzberg S.L."/>
            <person name="Silva J.C."/>
            <person name="Haas B.J."/>
            <person name="Majoros W.H."/>
            <person name="Farzad M."/>
            <person name="Carlton J.M."/>
            <person name="Smith R.K. Jr."/>
            <person name="Garg J."/>
            <person name="Pearlman R.E."/>
            <person name="Karrer K.M."/>
            <person name="Sun L."/>
            <person name="Manning G."/>
            <person name="Elde N.C."/>
            <person name="Turkewitz A.P."/>
            <person name="Asai D.J."/>
            <person name="Wilkes D.E."/>
            <person name="Wang Y."/>
            <person name="Cai H."/>
            <person name="Collins K."/>
            <person name="Stewart B.A."/>
            <person name="Lee S.R."/>
            <person name="Wilamowska K."/>
            <person name="Weinberg Z."/>
            <person name="Ruzzo W.L."/>
            <person name="Wloga D."/>
            <person name="Gaertig J."/>
            <person name="Frankel J."/>
            <person name="Tsao C.-C."/>
            <person name="Gorovsky M.A."/>
            <person name="Keeling P.J."/>
            <person name="Waller R.F."/>
            <person name="Patron N.J."/>
            <person name="Cherry J.M."/>
            <person name="Stover N.A."/>
            <person name="Krieger C.J."/>
            <person name="del Toro C."/>
            <person name="Ryder H.F."/>
            <person name="Williamson S.C."/>
            <person name="Barbeau R.A."/>
            <person name="Hamilton E.P."/>
            <person name="Orias E."/>
        </authorList>
    </citation>
    <scope>NUCLEOTIDE SEQUENCE [LARGE SCALE GENOMIC DNA]</scope>
    <source>
        <strain evidence="4">SB210</strain>
    </source>
</reference>
<dbReference type="AlphaFoldDB" id="I7MD22"/>
<dbReference type="Proteomes" id="UP000009168">
    <property type="component" value="Unassembled WGS sequence"/>
</dbReference>
<feature type="coiled-coil region" evidence="1">
    <location>
        <begin position="53"/>
        <end position="163"/>
    </location>
</feature>
<accession>I7MD22</accession>
<dbReference type="GeneID" id="7830049"/>
<organism evidence="3 4">
    <name type="scientific">Tetrahymena thermophila (strain SB210)</name>
    <dbReference type="NCBI Taxonomy" id="312017"/>
    <lineage>
        <taxon>Eukaryota</taxon>
        <taxon>Sar</taxon>
        <taxon>Alveolata</taxon>
        <taxon>Ciliophora</taxon>
        <taxon>Intramacronucleata</taxon>
        <taxon>Oligohymenophorea</taxon>
        <taxon>Hymenostomatida</taxon>
        <taxon>Tetrahymenina</taxon>
        <taxon>Tetrahymenidae</taxon>
        <taxon>Tetrahymena</taxon>
    </lineage>
</organism>
<feature type="region of interest" description="Disordered" evidence="2">
    <location>
        <begin position="1"/>
        <end position="51"/>
    </location>
</feature>
<evidence type="ECO:0000256" key="1">
    <source>
        <dbReference type="SAM" id="Coils"/>
    </source>
</evidence>